<dbReference type="OrthoDB" id="6436938at2759"/>
<dbReference type="AlphaFoldDB" id="A0A4Y2DH76"/>
<dbReference type="GO" id="GO:0005634">
    <property type="term" value="C:nucleus"/>
    <property type="evidence" value="ECO:0007669"/>
    <property type="project" value="TreeGrafter"/>
</dbReference>
<comment type="caution">
    <text evidence="3">The sequence shown here is derived from an EMBL/GenBank/DDBJ whole genome shotgun (WGS) entry which is preliminary data.</text>
</comment>
<dbReference type="InterPro" id="IPR050863">
    <property type="entry name" value="CenT-Element_Derived"/>
</dbReference>
<evidence type="ECO:0000256" key="1">
    <source>
        <dbReference type="SAM" id="MobiDB-lite"/>
    </source>
</evidence>
<dbReference type="InterPro" id="IPR004875">
    <property type="entry name" value="DDE_SF_endonuclease_dom"/>
</dbReference>
<sequence length="103" mass="11613">MLPSKTLASREEQSAPGHKKRKERLTLLAASNASGNHKIKVVIIGKASKPRALKHASISSLQVTYRNQKSAQMTQETFKNWFLDDFVPEVKKFLKEKKPALQP</sequence>
<dbReference type="EMBL" id="BGPR01000368">
    <property type="protein sequence ID" value="GBM16150.1"/>
    <property type="molecule type" value="Genomic_DNA"/>
</dbReference>
<organism evidence="3 4">
    <name type="scientific">Araneus ventricosus</name>
    <name type="common">Orbweaver spider</name>
    <name type="synonym">Epeira ventricosa</name>
    <dbReference type="NCBI Taxonomy" id="182803"/>
    <lineage>
        <taxon>Eukaryota</taxon>
        <taxon>Metazoa</taxon>
        <taxon>Ecdysozoa</taxon>
        <taxon>Arthropoda</taxon>
        <taxon>Chelicerata</taxon>
        <taxon>Arachnida</taxon>
        <taxon>Araneae</taxon>
        <taxon>Araneomorphae</taxon>
        <taxon>Entelegynae</taxon>
        <taxon>Araneoidea</taxon>
        <taxon>Araneidae</taxon>
        <taxon>Araneus</taxon>
    </lineage>
</organism>
<dbReference type="Proteomes" id="UP000499080">
    <property type="component" value="Unassembled WGS sequence"/>
</dbReference>
<evidence type="ECO:0000313" key="3">
    <source>
        <dbReference type="EMBL" id="GBM16150.1"/>
    </source>
</evidence>
<protein>
    <submittedName>
        <fullName evidence="3">Tigger transposable element-derived protein 2</fullName>
    </submittedName>
</protein>
<feature type="domain" description="DDE-1" evidence="2">
    <location>
        <begin position="22"/>
        <end position="97"/>
    </location>
</feature>
<name>A0A4Y2DH76_ARAVE</name>
<gene>
    <name evidence="3" type="primary">TIGD2_33</name>
    <name evidence="3" type="ORF">AVEN_163163_1</name>
</gene>
<evidence type="ECO:0000313" key="4">
    <source>
        <dbReference type="Proteomes" id="UP000499080"/>
    </source>
</evidence>
<dbReference type="GO" id="GO:0003677">
    <property type="term" value="F:DNA binding"/>
    <property type="evidence" value="ECO:0007669"/>
    <property type="project" value="TreeGrafter"/>
</dbReference>
<keyword evidence="4" id="KW-1185">Reference proteome</keyword>
<dbReference type="PANTHER" id="PTHR19303:SF16">
    <property type="entry name" value="JERKY PROTEIN HOMOLOG-LIKE"/>
    <property type="match status" value="1"/>
</dbReference>
<proteinExistence type="predicted"/>
<dbReference type="Pfam" id="PF03184">
    <property type="entry name" value="DDE_1"/>
    <property type="match status" value="1"/>
</dbReference>
<reference evidence="3 4" key="1">
    <citation type="journal article" date="2019" name="Sci. Rep.">
        <title>Orb-weaving spider Araneus ventricosus genome elucidates the spidroin gene catalogue.</title>
        <authorList>
            <person name="Kono N."/>
            <person name="Nakamura H."/>
            <person name="Ohtoshi R."/>
            <person name="Moran D.A.P."/>
            <person name="Shinohara A."/>
            <person name="Yoshida Y."/>
            <person name="Fujiwara M."/>
            <person name="Mori M."/>
            <person name="Tomita M."/>
            <person name="Arakawa K."/>
        </authorList>
    </citation>
    <scope>NUCLEOTIDE SEQUENCE [LARGE SCALE GENOMIC DNA]</scope>
</reference>
<evidence type="ECO:0000259" key="2">
    <source>
        <dbReference type="Pfam" id="PF03184"/>
    </source>
</evidence>
<feature type="region of interest" description="Disordered" evidence="1">
    <location>
        <begin position="1"/>
        <end position="22"/>
    </location>
</feature>
<accession>A0A4Y2DH76</accession>
<dbReference type="PANTHER" id="PTHR19303">
    <property type="entry name" value="TRANSPOSON"/>
    <property type="match status" value="1"/>
</dbReference>